<dbReference type="Gene3D" id="2.10.25.10">
    <property type="entry name" value="Laminin"/>
    <property type="match status" value="3"/>
</dbReference>
<dbReference type="SMART" id="SM00209">
    <property type="entry name" value="TSP1"/>
    <property type="match status" value="4"/>
</dbReference>
<feature type="non-terminal residue" evidence="7">
    <location>
        <position position="1"/>
    </location>
</feature>
<dbReference type="PANTHER" id="PTHR11311:SF15">
    <property type="entry name" value="SPONDIN-2"/>
    <property type="match status" value="1"/>
</dbReference>
<dbReference type="InterPro" id="IPR001007">
    <property type="entry name" value="VWF_dom"/>
</dbReference>
<dbReference type="PROSITE" id="PS01208">
    <property type="entry name" value="VWFC_1"/>
    <property type="match status" value="1"/>
</dbReference>
<dbReference type="SUPFAM" id="SSF57567">
    <property type="entry name" value="Serine protease inhibitors"/>
    <property type="match status" value="3"/>
</dbReference>
<dbReference type="Pfam" id="PF00090">
    <property type="entry name" value="TSP_1"/>
    <property type="match status" value="2"/>
</dbReference>
<dbReference type="InterPro" id="IPR036084">
    <property type="entry name" value="Ser_inhib-like_sf"/>
</dbReference>
<dbReference type="InterPro" id="IPR044004">
    <property type="entry name" value="TSP1_spondin_dom"/>
</dbReference>
<evidence type="ECO:0000256" key="4">
    <source>
        <dbReference type="PROSITE-ProRule" id="PRU00039"/>
    </source>
</evidence>
<keyword evidence="2" id="KW-1015">Disulfide bond</keyword>
<dbReference type="AlphaFoldDB" id="A0AAV1QCU8"/>
<dbReference type="SMART" id="SM00214">
    <property type="entry name" value="VWC"/>
    <property type="match status" value="2"/>
</dbReference>
<comment type="caution">
    <text evidence="7">The sequence shown here is derived from an EMBL/GenBank/DDBJ whole genome shotgun (WGS) entry which is preliminary data.</text>
</comment>
<name>A0AAV1QCU8_SCOSC</name>
<evidence type="ECO:0000259" key="5">
    <source>
        <dbReference type="PROSITE" id="PS01225"/>
    </source>
</evidence>
<dbReference type="InterPro" id="IPR006207">
    <property type="entry name" value="Cys_knot_C"/>
</dbReference>
<dbReference type="CDD" id="cd19941">
    <property type="entry name" value="TIL"/>
    <property type="match status" value="3"/>
</dbReference>
<dbReference type="PANTHER" id="PTHR11311">
    <property type="entry name" value="SPONDIN"/>
    <property type="match status" value="1"/>
</dbReference>
<evidence type="ECO:0000256" key="1">
    <source>
        <dbReference type="ARBA" id="ARBA00022729"/>
    </source>
</evidence>
<evidence type="ECO:0000313" key="8">
    <source>
        <dbReference type="Proteomes" id="UP001314229"/>
    </source>
</evidence>
<dbReference type="InterPro" id="IPR002919">
    <property type="entry name" value="TIL_dom"/>
</dbReference>
<dbReference type="InterPro" id="IPR051418">
    <property type="entry name" value="Spondin/Thrombospondin_T1"/>
</dbReference>
<dbReference type="Pfam" id="PF01826">
    <property type="entry name" value="TIL"/>
    <property type="match status" value="2"/>
</dbReference>
<keyword evidence="3" id="KW-0325">Glycoprotein</keyword>
<evidence type="ECO:0000313" key="7">
    <source>
        <dbReference type="EMBL" id="CAK6980747.1"/>
    </source>
</evidence>
<keyword evidence="8" id="KW-1185">Reference proteome</keyword>
<gene>
    <name evidence="7" type="ORF">FSCOSCO3_A006812</name>
</gene>
<dbReference type="Gene3D" id="2.20.100.10">
    <property type="entry name" value="Thrombospondin type-1 (TSP1) repeat"/>
    <property type="match status" value="4"/>
</dbReference>
<evidence type="ECO:0000259" key="6">
    <source>
        <dbReference type="PROSITE" id="PS50184"/>
    </source>
</evidence>
<protein>
    <submittedName>
        <fullName evidence="7">LOW QUALITY PROTEIN: SCO-spondin</fullName>
    </submittedName>
</protein>
<proteinExistence type="predicted"/>
<sequence>LCHEGTLQCDMRECEVILSEWSEWTPCSPCVPSSQNTTFPSGVNGTKMISIQRRFRGCLDLDSGLPVSGDQEESQCPGPLVGERLCPDPNICRDLCQWSAWSGWTVCAEPCSGGVRQRYRRPLASDPGPRCKSQQTQSQSCNTGLCPGEHCEDRGRIYQESCANQCPRSCTDLWEHVQCLQGACHSGCRCPEGQLLQDSHCVPVTECRCGIPSGNGTLEFNPTDKLTMDCNTCVCENGTLVCTKLPCPVYEPWSQWSTCSASCGRGQMTRTRLCQDTKDGPSCADTKQTESCDLPACPAGCLLSEWSPWSECSTTCGGGLSVRNKTVLQEPEPGGTACAGPLEQHTVCNTNSCLPECPTGQVFNDCSGYCPYSCEDLWPHTQCLAGPCTPGCTCPTGQVLYEGSCVSHADCPCSPLSLPPAYQSRNVSTEELREALLPPGTTIEHLCNACVCQAGAFNCTSEPCDVDCEWSSWSRWSPCSASCGTGRQSSTRSILQPSQYGGAPCEGPDHRSTACVAPDCACPAGEQWRRSASEEAPPLCERSCLDIYSSSPVNCSRSAEGCVCREGLYRNTEGVCVIPALCPCHDQNILREAGSEWEEGCLSCRCVNGKKVCQLRCPPLQCEEGEVKVEEPDSCCPVCRKHFPDEPVPECRRYVQVRNITKGDCRLDNVEVSFCRGRCLSGADVILEEPYLQSLCECCSYRLDPDSPVRFLSLLCASGESEPVVLPVIHSCECTSCQGGDLSRR</sequence>
<comment type="caution">
    <text evidence="4">Lacks conserved residue(s) required for the propagation of feature annotation.</text>
</comment>
<evidence type="ECO:0000256" key="2">
    <source>
        <dbReference type="ARBA" id="ARBA00023157"/>
    </source>
</evidence>
<keyword evidence="1" id="KW-0732">Signal</keyword>
<dbReference type="PROSITE" id="PS50092">
    <property type="entry name" value="TSP1"/>
    <property type="match status" value="5"/>
</dbReference>
<dbReference type="EMBL" id="CAWUFR010000727">
    <property type="protein sequence ID" value="CAK6980747.1"/>
    <property type="molecule type" value="Genomic_DNA"/>
</dbReference>
<evidence type="ECO:0000256" key="3">
    <source>
        <dbReference type="ARBA" id="ARBA00023180"/>
    </source>
</evidence>
<dbReference type="PROSITE" id="PS50184">
    <property type="entry name" value="VWFC_2"/>
    <property type="match status" value="1"/>
</dbReference>
<dbReference type="PROSITE" id="PS01225">
    <property type="entry name" value="CTCK_2"/>
    <property type="match status" value="1"/>
</dbReference>
<dbReference type="Pfam" id="PF19028">
    <property type="entry name" value="TSP1_spondin"/>
    <property type="match status" value="2"/>
</dbReference>
<feature type="domain" description="VWFC" evidence="6">
    <location>
        <begin position="584"/>
        <end position="640"/>
    </location>
</feature>
<dbReference type="FunFam" id="2.10.25.10:FF:000217">
    <property type="entry name" value="SCO-spondin"/>
    <property type="match status" value="1"/>
</dbReference>
<accession>A0AAV1QCU8</accession>
<dbReference type="InterPro" id="IPR000884">
    <property type="entry name" value="TSP1_rpt"/>
</dbReference>
<reference evidence="7 8" key="1">
    <citation type="submission" date="2024-01" db="EMBL/GenBank/DDBJ databases">
        <authorList>
            <person name="Alioto T."/>
            <person name="Alioto T."/>
            <person name="Gomez Garrido J."/>
        </authorList>
    </citation>
    <scope>NUCLEOTIDE SEQUENCE [LARGE SCALE GENOMIC DNA]</scope>
</reference>
<dbReference type="SMART" id="SM00215">
    <property type="entry name" value="VWC_out"/>
    <property type="match status" value="2"/>
</dbReference>
<organism evidence="7 8">
    <name type="scientific">Scomber scombrus</name>
    <name type="common">Atlantic mackerel</name>
    <name type="synonym">Scomber vernalis</name>
    <dbReference type="NCBI Taxonomy" id="13677"/>
    <lineage>
        <taxon>Eukaryota</taxon>
        <taxon>Metazoa</taxon>
        <taxon>Chordata</taxon>
        <taxon>Craniata</taxon>
        <taxon>Vertebrata</taxon>
        <taxon>Euteleostomi</taxon>
        <taxon>Actinopterygii</taxon>
        <taxon>Neopterygii</taxon>
        <taxon>Teleostei</taxon>
        <taxon>Neoteleostei</taxon>
        <taxon>Acanthomorphata</taxon>
        <taxon>Pelagiaria</taxon>
        <taxon>Scombriformes</taxon>
        <taxon>Scombridae</taxon>
        <taxon>Scomber</taxon>
    </lineage>
</organism>
<dbReference type="Proteomes" id="UP001314229">
    <property type="component" value="Unassembled WGS sequence"/>
</dbReference>
<feature type="domain" description="CTCK" evidence="5">
    <location>
        <begin position="651"/>
        <end position="738"/>
    </location>
</feature>
<dbReference type="SUPFAM" id="SSF82895">
    <property type="entry name" value="TSP-1 type 1 repeat"/>
    <property type="match status" value="4"/>
</dbReference>
<dbReference type="InterPro" id="IPR036383">
    <property type="entry name" value="TSP1_rpt_sf"/>
</dbReference>